<evidence type="ECO:0000259" key="3">
    <source>
        <dbReference type="Pfam" id="PF13193"/>
    </source>
</evidence>
<organism evidence="4 5">
    <name type="scientific">Candidatus Lokiarchaeum ossiferum</name>
    <dbReference type="NCBI Taxonomy" id="2951803"/>
    <lineage>
        <taxon>Archaea</taxon>
        <taxon>Promethearchaeati</taxon>
        <taxon>Promethearchaeota</taxon>
        <taxon>Promethearchaeia</taxon>
        <taxon>Promethearchaeales</taxon>
        <taxon>Promethearchaeaceae</taxon>
        <taxon>Candidatus Lokiarchaeum</taxon>
    </lineage>
</organism>
<keyword evidence="5" id="KW-1185">Reference proteome</keyword>
<dbReference type="InterPro" id="IPR050237">
    <property type="entry name" value="ATP-dep_AMP-bd_enzyme"/>
</dbReference>
<feature type="domain" description="AMP-binding enzyme C-terminal" evidence="3">
    <location>
        <begin position="488"/>
        <end position="564"/>
    </location>
</feature>
<feature type="domain" description="AMP-dependent synthetase/ligase" evidence="2">
    <location>
        <begin position="48"/>
        <end position="438"/>
    </location>
</feature>
<feature type="transmembrane region" description="Helical" evidence="1">
    <location>
        <begin position="270"/>
        <end position="292"/>
    </location>
</feature>
<dbReference type="GO" id="GO:0016874">
    <property type="term" value="F:ligase activity"/>
    <property type="evidence" value="ECO:0007669"/>
    <property type="project" value="UniProtKB-KW"/>
</dbReference>
<dbReference type="Gene3D" id="3.40.50.980">
    <property type="match status" value="2"/>
</dbReference>
<dbReference type="Gene3D" id="2.30.38.10">
    <property type="entry name" value="Luciferase, Domain 3"/>
    <property type="match status" value="1"/>
</dbReference>
<gene>
    <name evidence="4" type="ORF">NEF87_000588</name>
</gene>
<keyword evidence="1" id="KW-0472">Membrane</keyword>
<sequence length="579" mass="65277">MVNETNVEWINATNPDIIHKEEYDWYKSWPKGVRKQLKYPKMGLNEVFKESVSRNADMTYLSILGIDYSYSKVNEMANRFANAMLAKGYGIGDRIAIFMPNLPQFVFVFYGILKIGATVVPISPLLGKEDLKKIINDSQISALVGLDILFPNIESIISESNSLKNVILTSLGDLLSPIVRVIAKIVGKIPKTPKINIPFENLYTLFKNNSDEEVLINVKPDKDIAVIGYTGGTTGTPKGAMLTHENLVSNLHQGREWARITHPIGIHKKFVGAVPFFHIIGLNAVMLVSMFYDSTVYLFPDPRKFESILQSIEKYKINYFHGVPTLHQAIINHTNFDKYNLSSLELIFSGAAPLPEELGKEIEKKTGAMVIEAYGMTETSPMVAANPFEKNNHRFGTIGIPFPDTLIKIFDESRQNEMPGGEIGEIAIKGPQIMKGYWNNPDETKNMLQNGYLFTGDMGYFDIDGYIHLVNRKKDMIIASGFKVFPSEIESIVLQKFPEIKEAVITGAPDEYRGETVKLIAVLRENVSISKEKIINYLRESVAHYKIPKIIEFREILPKTGIGKTDRLAIRKQEFHMNS</sequence>
<dbReference type="PANTHER" id="PTHR43767:SF1">
    <property type="entry name" value="NONRIBOSOMAL PEPTIDE SYNTHASE PES1 (EUROFUNG)-RELATED"/>
    <property type="match status" value="1"/>
</dbReference>
<dbReference type="EC" id="6.2.1.40" evidence="4"/>
<name>A0ABY6HLC0_9ARCH</name>
<dbReference type="SUPFAM" id="SSF56801">
    <property type="entry name" value="Acetyl-CoA synthetase-like"/>
    <property type="match status" value="1"/>
</dbReference>
<dbReference type="PROSITE" id="PS00455">
    <property type="entry name" value="AMP_BINDING"/>
    <property type="match status" value="1"/>
</dbReference>
<dbReference type="InterPro" id="IPR020845">
    <property type="entry name" value="AMP-binding_CS"/>
</dbReference>
<keyword evidence="4" id="KW-0436">Ligase</keyword>
<dbReference type="InterPro" id="IPR025110">
    <property type="entry name" value="AMP-bd_C"/>
</dbReference>
<feature type="transmembrane region" description="Helical" evidence="1">
    <location>
        <begin position="107"/>
        <end position="126"/>
    </location>
</feature>
<keyword evidence="1" id="KW-0812">Transmembrane</keyword>
<evidence type="ECO:0000259" key="2">
    <source>
        <dbReference type="Pfam" id="PF00501"/>
    </source>
</evidence>
<keyword evidence="1" id="KW-1133">Transmembrane helix</keyword>
<reference evidence="4" key="1">
    <citation type="submission" date="2022-09" db="EMBL/GenBank/DDBJ databases">
        <title>Actin cytoskeleton and complex cell architecture in an #Asgard archaeon.</title>
        <authorList>
            <person name="Ponce Toledo R.I."/>
            <person name="Schleper C."/>
            <person name="Rodrigues Oliveira T."/>
            <person name="Wollweber F."/>
            <person name="Xu J."/>
            <person name="Rittmann S."/>
            <person name="Klingl A."/>
            <person name="Pilhofer M."/>
        </authorList>
    </citation>
    <scope>NUCLEOTIDE SEQUENCE</scope>
    <source>
        <strain evidence="4">B-35</strain>
    </source>
</reference>
<dbReference type="Pfam" id="PF13193">
    <property type="entry name" value="AMP-binding_C"/>
    <property type="match status" value="1"/>
</dbReference>
<dbReference type="InterPro" id="IPR000873">
    <property type="entry name" value="AMP-dep_synth/lig_dom"/>
</dbReference>
<accession>A0ABY6HLC0</accession>
<dbReference type="EMBL" id="CP104013">
    <property type="protein sequence ID" value="UYP44303.1"/>
    <property type="molecule type" value="Genomic_DNA"/>
</dbReference>
<proteinExistence type="predicted"/>
<protein>
    <submittedName>
        <fullName evidence="4">4-hydroxybutyrate--CoA ligase 2</fullName>
        <ecNumber evidence="4">6.2.1.40</ecNumber>
    </submittedName>
</protein>
<evidence type="ECO:0000313" key="4">
    <source>
        <dbReference type="EMBL" id="UYP44303.1"/>
    </source>
</evidence>
<dbReference type="PANTHER" id="PTHR43767">
    <property type="entry name" value="LONG-CHAIN-FATTY-ACID--COA LIGASE"/>
    <property type="match status" value="1"/>
</dbReference>
<dbReference type="Gene3D" id="3.30.300.30">
    <property type="match status" value="1"/>
</dbReference>
<evidence type="ECO:0000256" key="1">
    <source>
        <dbReference type="SAM" id="Phobius"/>
    </source>
</evidence>
<dbReference type="Proteomes" id="UP001208689">
    <property type="component" value="Chromosome"/>
</dbReference>
<evidence type="ECO:0000313" key="5">
    <source>
        <dbReference type="Proteomes" id="UP001208689"/>
    </source>
</evidence>
<dbReference type="Pfam" id="PF00501">
    <property type="entry name" value="AMP-binding"/>
    <property type="match status" value="1"/>
</dbReference>
<dbReference type="InterPro" id="IPR045851">
    <property type="entry name" value="AMP-bd_C_sf"/>
</dbReference>